<evidence type="ECO:0000256" key="6">
    <source>
        <dbReference type="ARBA" id="ARBA00022839"/>
    </source>
</evidence>
<evidence type="ECO:0000256" key="1">
    <source>
        <dbReference type="ARBA" id="ARBA00022722"/>
    </source>
</evidence>
<dbReference type="PATRIC" id="fig|888050.3.peg.1792"/>
<evidence type="ECO:0000259" key="15">
    <source>
        <dbReference type="PROSITE" id="PS51198"/>
    </source>
</evidence>
<evidence type="ECO:0000256" key="10">
    <source>
        <dbReference type="ARBA" id="ARBA00023235"/>
    </source>
</evidence>
<keyword evidence="4 14" id="KW-0378">Hydrolase</keyword>
<evidence type="ECO:0000313" key="18">
    <source>
        <dbReference type="Proteomes" id="UP000013015"/>
    </source>
</evidence>
<feature type="domain" description="UvrD-like helicase C-terminal" evidence="16">
    <location>
        <begin position="353"/>
        <end position="651"/>
    </location>
</feature>
<evidence type="ECO:0000256" key="7">
    <source>
        <dbReference type="ARBA" id="ARBA00022840"/>
    </source>
</evidence>
<keyword evidence="18" id="KW-1185">Reference proteome</keyword>
<dbReference type="PANTHER" id="PTHR11070:SF55">
    <property type="entry name" value="DNA 3'-5' HELICASE"/>
    <property type="match status" value="1"/>
</dbReference>
<evidence type="ECO:0000313" key="17">
    <source>
        <dbReference type="EMBL" id="ENO17332.1"/>
    </source>
</evidence>
<dbReference type="InterPro" id="IPR038726">
    <property type="entry name" value="PDDEXK_AddAB-type"/>
</dbReference>
<dbReference type="Gene3D" id="1.10.486.10">
    <property type="entry name" value="PCRA, domain 4"/>
    <property type="match status" value="1"/>
</dbReference>
<dbReference type="GO" id="GO:0004527">
    <property type="term" value="F:exonuclease activity"/>
    <property type="evidence" value="ECO:0007669"/>
    <property type="project" value="UniProtKB-KW"/>
</dbReference>
<comment type="caution">
    <text evidence="17">The sequence shown here is derived from an EMBL/GenBank/DDBJ whole genome shotgun (WGS) entry which is preliminary data.</text>
</comment>
<protein>
    <recommendedName>
        <fullName evidence="12">DNA 3'-5' helicase</fullName>
        <ecNumber evidence="12">5.6.2.4</ecNumber>
    </recommendedName>
</protein>
<dbReference type="CDD" id="cd17932">
    <property type="entry name" value="DEXQc_UvrD"/>
    <property type="match status" value="1"/>
</dbReference>
<dbReference type="InterPro" id="IPR014017">
    <property type="entry name" value="DNA_helicase_UvrD-like_C"/>
</dbReference>
<evidence type="ECO:0000256" key="4">
    <source>
        <dbReference type="ARBA" id="ARBA00022801"/>
    </source>
</evidence>
<dbReference type="HOGENOM" id="CLU_003630_1_1_11"/>
<dbReference type="GO" id="GO:0005829">
    <property type="term" value="C:cytosol"/>
    <property type="evidence" value="ECO:0007669"/>
    <property type="project" value="TreeGrafter"/>
</dbReference>
<feature type="binding site" evidence="14">
    <location>
        <begin position="48"/>
        <end position="55"/>
    </location>
    <ligand>
        <name>ATP</name>
        <dbReference type="ChEBI" id="CHEBI:30616"/>
    </ligand>
</feature>
<dbReference type="InterPro" id="IPR011604">
    <property type="entry name" value="PDDEXK-like_dom_sf"/>
</dbReference>
<keyword evidence="10" id="KW-0413">Isomerase</keyword>
<dbReference type="EMBL" id="AQHZ01000029">
    <property type="protein sequence ID" value="ENO17332.1"/>
    <property type="molecule type" value="Genomic_DNA"/>
</dbReference>
<sequence>MVEGRWTDMRSPMLSAARIQEAIDPGLSPTPEQERIIESPLRPLLVVAGAGSGKTETMTMRVLWAVANHEEITPSSVLGLTFTKKAAGELGERLRRRLHTLAQMPEWEETDRERLDGEPIALTYNSFAQRIVQEHGLAIGLDPDFRMLGQAGAVQMMTEILANWPRVLHPDLKIADAAKKALSLAGKLADHGLDLDEGVTLLDEFGVELSAAGEGNTTIREMRAANEKRLALLEPIREFQRRKREEGLLDFSDQLLLATKIVTESPEAVKQIRAEHKCVLLDEFQDTSIIQMTFLSTLFHDHPVTAVGDPNQAIYGWRGASASSLESFLKRFQGAEAHGDQTLSLSTAWRNDRRILLAANKVAAPLRESADKAVSPVLIESPGAEEGRVTIAYGQNLEEQTRIIADYVEGLRSAHRGEKYSIAVLGRKRRPFLAIDRELRERGIPTQIIGLGGLLDQPTVADLRSTLAITADVQASSDLARLLVRADIGSADLAVLGAWARHLALEAGRDPHSALLLDAVDHPPAPGWRRSAQAPAMSEAGAKRLALLGQRLRRLRAMRGRGLVELAESAMGTMGILDDAIADPLGLGSREALDSFIDVIAGFEQSTPSPTLLGLLAWLDAAQEEENGLEGVALEADPDAVQILTIHAAKGLEWDGVVIAGLSDAEFPTHRGKSVTWSAPAPAQSGWINDSGELPHPLRGDYEDLPEFDMDLTEGRTPSAAFKKWLEGSYKVALGAHLEREERRLAYVALTRAKHDELLVGSWINQAKTPREPSRYLEESRQALVKDLQDSLDSGVVSWGNGRRLEVDAQAHRLLEEELEALGSCITPKPEGEQIEELMVKEEGASFPPQPGPSRRAIALAADKVRQVRAEMDSEREVFEILAELGDSARVRDVVALLEERRLNAEQHTMVLWSDQVPATSVSSLIDDPQAFAEQIRRPMPKAPSEYASLGTIFHAWAERQLHQASGELWEEPIVGVDSLDEDGRARLERMQKNFLELDIVRNGRPLAIEEPFALELAGISVTGRIDAVFTDAQGHTVIVDWKTGVSASKGAPRDRLRYFATQLRLYRAAWMAVHEEESSVRPLLAFVSSGEVVELDELEKKAGLDPHTSLDKLLMDALDKQGEGN</sequence>
<dbReference type="SUPFAM" id="SSF52540">
    <property type="entry name" value="P-loop containing nucleoside triphosphate hydrolases"/>
    <property type="match status" value="1"/>
</dbReference>
<feature type="domain" description="UvrD-like helicase ATP-binding" evidence="15">
    <location>
        <begin position="27"/>
        <end position="352"/>
    </location>
</feature>
<dbReference type="GO" id="GO:0005524">
    <property type="term" value="F:ATP binding"/>
    <property type="evidence" value="ECO:0007669"/>
    <property type="project" value="UniProtKB-UniRule"/>
</dbReference>
<dbReference type="AlphaFoldDB" id="N6X1N6"/>
<evidence type="ECO:0000256" key="8">
    <source>
        <dbReference type="ARBA" id="ARBA00023125"/>
    </source>
</evidence>
<keyword evidence="1" id="KW-0540">Nuclease</keyword>
<dbReference type="SUPFAM" id="SSF52980">
    <property type="entry name" value="Restriction endonuclease-like"/>
    <property type="match status" value="1"/>
</dbReference>
<keyword evidence="8" id="KW-0238">DNA-binding</keyword>
<organism evidence="17 18">
    <name type="scientific">Schaalia cardiffensis F0333</name>
    <dbReference type="NCBI Taxonomy" id="888050"/>
    <lineage>
        <taxon>Bacteria</taxon>
        <taxon>Bacillati</taxon>
        <taxon>Actinomycetota</taxon>
        <taxon>Actinomycetes</taxon>
        <taxon>Actinomycetales</taxon>
        <taxon>Actinomycetaceae</taxon>
        <taxon>Schaalia</taxon>
    </lineage>
</organism>
<dbReference type="GO" id="GO:0033202">
    <property type="term" value="C:DNA helicase complex"/>
    <property type="evidence" value="ECO:0007669"/>
    <property type="project" value="TreeGrafter"/>
</dbReference>
<dbReference type="InterPro" id="IPR000212">
    <property type="entry name" value="DNA_helicase_UvrD/REP"/>
</dbReference>
<comment type="catalytic activity">
    <reaction evidence="11">
        <text>Couples ATP hydrolysis with the unwinding of duplex DNA by translocating in the 3'-5' direction.</text>
        <dbReference type="EC" id="5.6.2.4"/>
    </reaction>
</comment>
<evidence type="ECO:0000259" key="16">
    <source>
        <dbReference type="PROSITE" id="PS51217"/>
    </source>
</evidence>
<keyword evidence="2 14" id="KW-0547">Nucleotide-binding</keyword>
<dbReference type="EC" id="5.6.2.4" evidence="12"/>
<reference evidence="17 18" key="1">
    <citation type="submission" date="2013-03" db="EMBL/GenBank/DDBJ databases">
        <title>Reference genome for the Human Microbiome Project.</title>
        <authorList>
            <person name="Aqrawi P."/>
            <person name="Ayvaz T."/>
            <person name="Bess C."/>
            <person name="Blankenburg K."/>
            <person name="Coyle M."/>
            <person name="Deng J."/>
            <person name="Forbes L."/>
            <person name="Fowler G."/>
            <person name="Francisco L."/>
            <person name="Fu Q."/>
            <person name="Gibbs R."/>
            <person name="Gross S."/>
            <person name="Gubbala S."/>
            <person name="Hale W."/>
            <person name="Hemphill L."/>
            <person name="Highlander S."/>
            <person name="Hirani K."/>
            <person name="Jackson L."/>
            <person name="Jakkamsetti A."/>
            <person name="Javaid M."/>
            <person name="Jayaseelan J.C."/>
            <person name="Jiang H."/>
            <person name="Joshi V."/>
            <person name="Korchina V."/>
            <person name="Kovar C."/>
            <person name="Lara F."/>
            <person name="Lee S."/>
            <person name="Liu Y."/>
            <person name="Mata R."/>
            <person name="Mathew T."/>
            <person name="Munidasa M."/>
            <person name="Muzny D."/>
            <person name="Nazareth L."/>
            <person name="Ngo R."/>
            <person name="Nguyen L."/>
            <person name="Nguyen N."/>
            <person name="Okwuonu G."/>
            <person name="Ongeri F."/>
            <person name="Palculict T."/>
            <person name="Patil S."/>
            <person name="Petrosino J."/>
            <person name="Pham C."/>
            <person name="Pham P."/>
            <person name="Pu L.-L."/>
            <person name="Qin X."/>
            <person name="Qu J."/>
            <person name="Reid J."/>
            <person name="Ross M."/>
            <person name="Ruth R."/>
            <person name="Saada N."/>
            <person name="San Lucas F."/>
            <person name="Santibanez J."/>
            <person name="Shang Y."/>
            <person name="Simmons D."/>
            <person name="Song X.-Z."/>
            <person name="Tang L.-Y."/>
            <person name="Thornton R."/>
            <person name="Warren J."/>
            <person name="Weissenberger G."/>
            <person name="Wilczek-Boney K."/>
            <person name="Worley K."/>
            <person name="Youmans B."/>
            <person name="Zhang J."/>
            <person name="Zhang L."/>
            <person name="Zhao Z."/>
            <person name="Zhou C."/>
            <person name="Zhu D."/>
            <person name="Zhu Y."/>
        </authorList>
    </citation>
    <scope>NUCLEOTIDE SEQUENCE [LARGE SCALE GENOMIC DNA]</scope>
    <source>
        <strain evidence="17 18">F0333</strain>
    </source>
</reference>
<evidence type="ECO:0000256" key="3">
    <source>
        <dbReference type="ARBA" id="ARBA00022763"/>
    </source>
</evidence>
<dbReference type="Pfam" id="PF13361">
    <property type="entry name" value="UvrD_C"/>
    <property type="match status" value="2"/>
</dbReference>
<dbReference type="PROSITE" id="PS51217">
    <property type="entry name" value="UVRD_HELICASE_CTER"/>
    <property type="match status" value="1"/>
</dbReference>
<dbReference type="STRING" id="888050.HMPREF9004_1874"/>
<dbReference type="GO" id="GO:0000725">
    <property type="term" value="P:recombinational repair"/>
    <property type="evidence" value="ECO:0007669"/>
    <property type="project" value="TreeGrafter"/>
</dbReference>
<comment type="catalytic activity">
    <reaction evidence="13">
        <text>ATP + H2O = ADP + phosphate + H(+)</text>
        <dbReference type="Rhea" id="RHEA:13065"/>
        <dbReference type="ChEBI" id="CHEBI:15377"/>
        <dbReference type="ChEBI" id="CHEBI:15378"/>
        <dbReference type="ChEBI" id="CHEBI:30616"/>
        <dbReference type="ChEBI" id="CHEBI:43474"/>
        <dbReference type="ChEBI" id="CHEBI:456216"/>
        <dbReference type="EC" id="5.6.2.4"/>
    </reaction>
</comment>
<dbReference type="Proteomes" id="UP000013015">
    <property type="component" value="Unassembled WGS sequence"/>
</dbReference>
<dbReference type="InterPro" id="IPR011335">
    <property type="entry name" value="Restrct_endonuc-II-like"/>
</dbReference>
<dbReference type="Pfam" id="PF12705">
    <property type="entry name" value="PDDEXK_1"/>
    <property type="match status" value="1"/>
</dbReference>
<keyword evidence="9" id="KW-0234">DNA repair</keyword>
<evidence type="ECO:0000256" key="9">
    <source>
        <dbReference type="ARBA" id="ARBA00023204"/>
    </source>
</evidence>
<evidence type="ECO:0000256" key="12">
    <source>
        <dbReference type="ARBA" id="ARBA00034808"/>
    </source>
</evidence>
<dbReference type="PROSITE" id="PS51198">
    <property type="entry name" value="UVRD_HELICASE_ATP_BIND"/>
    <property type="match status" value="1"/>
</dbReference>
<gene>
    <name evidence="17" type="ORF">HMPREF9004_1874</name>
</gene>
<dbReference type="GO" id="GO:0043138">
    <property type="term" value="F:3'-5' DNA helicase activity"/>
    <property type="evidence" value="ECO:0007669"/>
    <property type="project" value="UniProtKB-EC"/>
</dbReference>
<keyword evidence="5 14" id="KW-0347">Helicase</keyword>
<dbReference type="GO" id="GO:0003677">
    <property type="term" value="F:DNA binding"/>
    <property type="evidence" value="ECO:0007669"/>
    <property type="project" value="UniProtKB-KW"/>
</dbReference>
<dbReference type="InterPro" id="IPR014016">
    <property type="entry name" value="UvrD-like_ATP-bd"/>
</dbReference>
<keyword evidence="3" id="KW-0227">DNA damage</keyword>
<evidence type="ECO:0000256" key="5">
    <source>
        <dbReference type="ARBA" id="ARBA00022806"/>
    </source>
</evidence>
<dbReference type="Gene3D" id="3.40.50.300">
    <property type="entry name" value="P-loop containing nucleotide triphosphate hydrolases"/>
    <property type="match status" value="4"/>
</dbReference>
<name>N6X1N6_9ACTO</name>
<dbReference type="eggNOG" id="COG0210">
    <property type="taxonomic scope" value="Bacteria"/>
</dbReference>
<evidence type="ECO:0000256" key="14">
    <source>
        <dbReference type="PROSITE-ProRule" id="PRU00560"/>
    </source>
</evidence>
<dbReference type="Gene3D" id="3.90.320.10">
    <property type="match status" value="1"/>
</dbReference>
<dbReference type="Pfam" id="PF00580">
    <property type="entry name" value="UvrD-helicase"/>
    <property type="match status" value="1"/>
</dbReference>
<dbReference type="InterPro" id="IPR027417">
    <property type="entry name" value="P-loop_NTPase"/>
</dbReference>
<keyword evidence="6" id="KW-0269">Exonuclease</keyword>
<evidence type="ECO:0000256" key="13">
    <source>
        <dbReference type="ARBA" id="ARBA00048988"/>
    </source>
</evidence>
<accession>N6X1N6</accession>
<evidence type="ECO:0000256" key="11">
    <source>
        <dbReference type="ARBA" id="ARBA00034617"/>
    </source>
</evidence>
<keyword evidence="7 14" id="KW-0067">ATP-binding</keyword>
<evidence type="ECO:0000256" key="2">
    <source>
        <dbReference type="ARBA" id="ARBA00022741"/>
    </source>
</evidence>
<proteinExistence type="predicted"/>
<dbReference type="PANTHER" id="PTHR11070">
    <property type="entry name" value="UVRD / RECB / PCRA DNA HELICASE FAMILY MEMBER"/>
    <property type="match status" value="1"/>
</dbReference>